<dbReference type="Proteomes" id="UP000094808">
    <property type="component" value="Unassembled WGS sequence"/>
</dbReference>
<keyword evidence="3" id="KW-1185">Reference proteome</keyword>
<proteinExistence type="predicted"/>
<organism evidence="2 3">
    <name type="scientific">Vibrio ordalii FS-238</name>
    <dbReference type="NCBI Taxonomy" id="617133"/>
    <lineage>
        <taxon>Bacteria</taxon>
        <taxon>Pseudomonadati</taxon>
        <taxon>Pseudomonadota</taxon>
        <taxon>Gammaproteobacteria</taxon>
        <taxon>Vibrionales</taxon>
        <taxon>Vibrionaceae</taxon>
        <taxon>Vibrio</taxon>
    </lineage>
</organism>
<comment type="caution">
    <text evidence="2">The sequence shown here is derived from an EMBL/GenBank/DDBJ whole genome shotgun (WGS) entry which is preliminary data.</text>
</comment>
<evidence type="ECO:0000313" key="2">
    <source>
        <dbReference type="EMBL" id="OEE35911.1"/>
    </source>
</evidence>
<keyword evidence="1" id="KW-1133">Transmembrane helix</keyword>
<protein>
    <submittedName>
        <fullName evidence="2">Uncharacterized protein</fullName>
    </submittedName>
</protein>
<keyword evidence="1" id="KW-0472">Membrane</keyword>
<evidence type="ECO:0000313" key="3">
    <source>
        <dbReference type="Proteomes" id="UP000094808"/>
    </source>
</evidence>
<keyword evidence="1" id="KW-0812">Transmembrane</keyword>
<dbReference type="EMBL" id="AJYS02000198">
    <property type="protein sequence ID" value="OEE35911.1"/>
    <property type="molecule type" value="Genomic_DNA"/>
</dbReference>
<dbReference type="AlphaFoldDB" id="A0A853R4U2"/>
<evidence type="ECO:0000256" key="1">
    <source>
        <dbReference type="SAM" id="Phobius"/>
    </source>
</evidence>
<name>A0A853R4U2_9VIBR</name>
<gene>
    <name evidence="2" type="ORF">A1QS_16720</name>
</gene>
<feature type="transmembrane region" description="Helical" evidence="1">
    <location>
        <begin position="26"/>
        <end position="48"/>
    </location>
</feature>
<accession>A0A853R4U2</accession>
<sequence length="67" mass="7886">MKITAEKCSVFVHSCSEVGHEVPLTFYGFMCLILYVRRLFGVFMRFFFWKKAEVMILKPLAQNECVD</sequence>
<reference evidence="2 3" key="1">
    <citation type="journal article" date="2012" name="Science">
        <title>Ecological populations of bacteria act as socially cohesive units of antibiotic production and resistance.</title>
        <authorList>
            <person name="Cordero O.X."/>
            <person name="Wildschutte H."/>
            <person name="Kirkup B."/>
            <person name="Proehl S."/>
            <person name="Ngo L."/>
            <person name="Hussain F."/>
            <person name="Le Roux F."/>
            <person name="Mincer T."/>
            <person name="Polz M.F."/>
        </authorList>
    </citation>
    <scope>NUCLEOTIDE SEQUENCE [LARGE SCALE GENOMIC DNA]</scope>
    <source>
        <strain evidence="2 3">FS-238</strain>
    </source>
</reference>